<reference evidence="2 3" key="1">
    <citation type="journal article" date="2016" name="J. Microbiol.">
        <title>Dankookia rubra gen. nov., sp. nov., an alphaproteobacterium isolated from sediment of a shallow stream.</title>
        <authorList>
            <person name="Kim W.H."/>
            <person name="Kim D.H."/>
            <person name="Kang K."/>
            <person name="Ahn T.Y."/>
        </authorList>
    </citation>
    <scope>NUCLEOTIDE SEQUENCE [LARGE SCALE GENOMIC DNA]</scope>
    <source>
        <strain evidence="2 3">JCM30602</strain>
    </source>
</reference>
<evidence type="ECO:0000313" key="3">
    <source>
        <dbReference type="Proteomes" id="UP000295096"/>
    </source>
</evidence>
<sequence>MIGRRGILALGGAAALGGPARAAAWPLRPVRIVVPFAAGGSSDICARLVGRQMQAATGQGFVVENIAGGNGVVGTLAVLQAPADGHTLLLGATTTFSVNPYLMRNPGYDAERDFALVGVFGLTSSYLMVAADSPWKTAEELFAAIQAQPGKLNSAWFNGSSRIPAALLKRVAKLEFEEVSYKIVGNAITDLMAGQVQFCFIDMVAADAHLNSGKFRALAVTGPTRSARFPDLPAMRELYDGFETNGYIGMGIRSAVAPAIQREVNRQVTLAVQEPEISRRLREMSMDPVAMDLDTAIAYGRSERVKYGRIMRMAGIEPE</sequence>
<dbReference type="InterPro" id="IPR005064">
    <property type="entry name" value="BUG"/>
</dbReference>
<dbReference type="EMBL" id="SMSJ01000004">
    <property type="protein sequence ID" value="TDH63685.1"/>
    <property type="molecule type" value="Genomic_DNA"/>
</dbReference>
<comment type="caution">
    <text evidence="2">The sequence shown here is derived from an EMBL/GenBank/DDBJ whole genome shotgun (WGS) entry which is preliminary data.</text>
</comment>
<accession>A0A4V6PKE5</accession>
<dbReference type="Pfam" id="PF03401">
    <property type="entry name" value="TctC"/>
    <property type="match status" value="1"/>
</dbReference>
<dbReference type="RefSeq" id="WP_133287479.1">
    <property type="nucleotide sequence ID" value="NZ_SMSJ01000004.1"/>
</dbReference>
<dbReference type="Gene3D" id="3.40.190.150">
    <property type="entry name" value="Bordetella uptake gene, domain 1"/>
    <property type="match status" value="1"/>
</dbReference>
<gene>
    <name evidence="2" type="ORF">E2C06_04995</name>
</gene>
<dbReference type="InterPro" id="IPR042100">
    <property type="entry name" value="Bug_dom1"/>
</dbReference>
<evidence type="ECO:0000256" key="1">
    <source>
        <dbReference type="ARBA" id="ARBA00006987"/>
    </source>
</evidence>
<name>A0A4V6PKE5_9PROT</name>
<dbReference type="CDD" id="cd07012">
    <property type="entry name" value="PBP2_Bug_TTT"/>
    <property type="match status" value="1"/>
</dbReference>
<evidence type="ECO:0000313" key="2">
    <source>
        <dbReference type="EMBL" id="TDH63685.1"/>
    </source>
</evidence>
<dbReference type="PANTHER" id="PTHR42928:SF5">
    <property type="entry name" value="BLR1237 PROTEIN"/>
    <property type="match status" value="1"/>
</dbReference>
<dbReference type="Proteomes" id="UP000295096">
    <property type="component" value="Unassembled WGS sequence"/>
</dbReference>
<comment type="similarity">
    <text evidence="1">Belongs to the UPF0065 (bug) family.</text>
</comment>
<keyword evidence="3" id="KW-1185">Reference proteome</keyword>
<dbReference type="OrthoDB" id="7375033at2"/>
<dbReference type="AlphaFoldDB" id="A0A4V6PKE5"/>
<dbReference type="SUPFAM" id="SSF53850">
    <property type="entry name" value="Periplasmic binding protein-like II"/>
    <property type="match status" value="1"/>
</dbReference>
<dbReference type="Gene3D" id="3.40.190.10">
    <property type="entry name" value="Periplasmic binding protein-like II"/>
    <property type="match status" value="1"/>
</dbReference>
<proteinExistence type="inferred from homology"/>
<dbReference type="PANTHER" id="PTHR42928">
    <property type="entry name" value="TRICARBOXYLATE-BINDING PROTEIN"/>
    <property type="match status" value="1"/>
</dbReference>
<organism evidence="2 3">
    <name type="scientific">Dankookia rubra</name>
    <dbReference type="NCBI Taxonomy" id="1442381"/>
    <lineage>
        <taxon>Bacteria</taxon>
        <taxon>Pseudomonadati</taxon>
        <taxon>Pseudomonadota</taxon>
        <taxon>Alphaproteobacteria</taxon>
        <taxon>Acetobacterales</taxon>
        <taxon>Roseomonadaceae</taxon>
        <taxon>Dankookia</taxon>
    </lineage>
</organism>
<dbReference type="PIRSF" id="PIRSF017082">
    <property type="entry name" value="YflP"/>
    <property type="match status" value="1"/>
</dbReference>
<protein>
    <submittedName>
        <fullName evidence="2">Tripartite tricarboxylate transporter substrate binding protein</fullName>
    </submittedName>
</protein>